<organism evidence="1 2">
    <name type="scientific">Flagellimonas spongiicola</name>
    <dbReference type="NCBI Taxonomy" id="2942208"/>
    <lineage>
        <taxon>Bacteria</taxon>
        <taxon>Pseudomonadati</taxon>
        <taxon>Bacteroidota</taxon>
        <taxon>Flavobacteriia</taxon>
        <taxon>Flavobacteriales</taxon>
        <taxon>Flavobacteriaceae</taxon>
        <taxon>Flagellimonas</taxon>
    </lineage>
</organism>
<comment type="caution">
    <text evidence="1">The sequence shown here is derived from an EMBL/GenBank/DDBJ whole genome shotgun (WGS) entry which is preliminary data.</text>
</comment>
<accession>A0ABT0PQE4</accession>
<proteinExistence type="predicted"/>
<evidence type="ECO:0000313" key="2">
    <source>
        <dbReference type="Proteomes" id="UP001203607"/>
    </source>
</evidence>
<keyword evidence="2" id="KW-1185">Reference proteome</keyword>
<gene>
    <name evidence="1" type="ORF">M3P19_04180</name>
</gene>
<reference evidence="1 2" key="1">
    <citation type="submission" date="2022-05" db="EMBL/GenBank/DDBJ databases">
        <authorList>
            <person name="Park J.-S."/>
        </authorList>
    </citation>
    <scope>NUCLEOTIDE SEQUENCE [LARGE SCALE GENOMIC DNA]</scope>
    <source>
        <strain evidence="1 2">2012CJ35-5</strain>
    </source>
</reference>
<dbReference type="Proteomes" id="UP001203607">
    <property type="component" value="Unassembled WGS sequence"/>
</dbReference>
<sequence>MSLTTISVEINPATTAERKKADVPKKSSCVEEEQKLKPLNRMSLDIVEYSINEKPPTAVESTVSITRVRKFIF</sequence>
<protein>
    <submittedName>
        <fullName evidence="1">Uncharacterized protein</fullName>
    </submittedName>
</protein>
<dbReference type="RefSeq" id="WP_249656371.1">
    <property type="nucleotide sequence ID" value="NZ_JAMFMA010000001.1"/>
</dbReference>
<dbReference type="EMBL" id="JAMFMA010000001">
    <property type="protein sequence ID" value="MCL6273191.1"/>
    <property type="molecule type" value="Genomic_DNA"/>
</dbReference>
<evidence type="ECO:0000313" key="1">
    <source>
        <dbReference type="EMBL" id="MCL6273191.1"/>
    </source>
</evidence>
<name>A0ABT0PQE4_9FLAO</name>